<feature type="compositionally biased region" description="Polar residues" evidence="1">
    <location>
        <begin position="153"/>
        <end position="168"/>
    </location>
</feature>
<feature type="region of interest" description="Disordered" evidence="1">
    <location>
        <begin position="153"/>
        <end position="186"/>
    </location>
</feature>
<protein>
    <submittedName>
        <fullName evidence="2">Uncharacterized protein</fullName>
    </submittedName>
</protein>
<dbReference type="Proteomes" id="UP001310594">
    <property type="component" value="Unassembled WGS sequence"/>
</dbReference>
<gene>
    <name evidence="2" type="ORF">LTR97_000486</name>
</gene>
<sequence length="323" mass="35643">MSTLSSLHSINELHLLTSQGRTCRMTTWHNGIMETTMMVETPQAASIMAGTRATATGDESYEKGGVDETEETFEDDSRSKMIALAGSEQPALWKRWSLGDSADSDNRVASVDTAEPEHAEMDTNQTQIEAQLATPRAVQFSWEMVKLVKGDSETNLPARSPFSSSSPQPWGGTTPYSPPGNSGDMQYILKHNKAIPGSELEQSLRSVPTPPTDPAHYAQLPPVPADLEPESLTLKQYAELFWRVWERTLASGKARSEDWVQRIVPTEQTEVQAKVDDVEAGMIDLEDEDCQCDVVMAQISQEVERRLKAVTDANGRLNCVELS</sequence>
<evidence type="ECO:0000256" key="1">
    <source>
        <dbReference type="SAM" id="MobiDB-lite"/>
    </source>
</evidence>
<organism evidence="2 3">
    <name type="scientific">Elasticomyces elasticus</name>
    <dbReference type="NCBI Taxonomy" id="574655"/>
    <lineage>
        <taxon>Eukaryota</taxon>
        <taxon>Fungi</taxon>
        <taxon>Dikarya</taxon>
        <taxon>Ascomycota</taxon>
        <taxon>Pezizomycotina</taxon>
        <taxon>Dothideomycetes</taxon>
        <taxon>Dothideomycetidae</taxon>
        <taxon>Mycosphaerellales</taxon>
        <taxon>Teratosphaeriaceae</taxon>
        <taxon>Elasticomyces</taxon>
    </lineage>
</organism>
<dbReference type="EMBL" id="JAVRQU010000001">
    <property type="protein sequence ID" value="KAK5707947.1"/>
    <property type="molecule type" value="Genomic_DNA"/>
</dbReference>
<accession>A0AAN7VXG3</accession>
<comment type="caution">
    <text evidence="2">The sequence shown here is derived from an EMBL/GenBank/DDBJ whole genome shotgun (WGS) entry which is preliminary data.</text>
</comment>
<evidence type="ECO:0000313" key="2">
    <source>
        <dbReference type="EMBL" id="KAK5707947.1"/>
    </source>
</evidence>
<reference evidence="2" key="1">
    <citation type="submission" date="2023-08" db="EMBL/GenBank/DDBJ databases">
        <title>Black Yeasts Isolated from many extreme environments.</title>
        <authorList>
            <person name="Coleine C."/>
            <person name="Stajich J.E."/>
            <person name="Selbmann L."/>
        </authorList>
    </citation>
    <scope>NUCLEOTIDE SEQUENCE</scope>
    <source>
        <strain evidence="2">CCFEE 5810</strain>
    </source>
</reference>
<proteinExistence type="predicted"/>
<name>A0AAN7VXG3_9PEZI</name>
<evidence type="ECO:0000313" key="3">
    <source>
        <dbReference type="Proteomes" id="UP001310594"/>
    </source>
</evidence>
<dbReference type="AlphaFoldDB" id="A0AAN7VXG3"/>
<feature type="region of interest" description="Disordered" evidence="1">
    <location>
        <begin position="102"/>
        <end position="124"/>
    </location>
</feature>